<comment type="caution">
    <text evidence="1">The sequence shown here is derived from an EMBL/GenBank/DDBJ whole genome shotgun (WGS) entry which is preliminary data.</text>
</comment>
<keyword evidence="2" id="KW-1185">Reference proteome</keyword>
<dbReference type="EMBL" id="FNBZ01000005">
    <property type="protein sequence ID" value="SDG78677.1"/>
    <property type="molecule type" value="Genomic_DNA"/>
</dbReference>
<gene>
    <name evidence="1" type="ORF">SAMN05421844_105273</name>
</gene>
<sequence length="627" mass="70457">MSSVKRALVAYSMSSTHVQTTFDYLVAFKRFCGFDTDFVHVTHHAPVDFDFDSYDVVFHSYCARLCFDGYVSDSYRERLAAFRGVKVLAVQDEYDRTDTLKAAIKDLGFDIVLTCVPQDSLDYVYPRSEFPGVTFITVFTGYVPETLMAELPSPKPLAARPIFIGYRGRDIGGRYGRLGFDKFEIGRRMKELCDARGIATDIAMDEASRIYGTAWFDFIGDCRAMLGSESGSNVFDFDGSIEARFKEMAAANGGVSPSYADFLPIVVDRDGEIEMGQISPRVFECAMMRTPMVLFKGRYSDAIVPDQHYISLEKDFSNIDAVLERLNDLPALEAMTQRAFDHLVGSGRFTYQAFYAGVADAIGERLARKSHGRSGQAAVSMPPTAPVYRSGVIEEPATPVPLGSKGFRLRVDATEAAVYRRELDRLMGEFDHLRSIFASELDRSLGSCAGVFERVAQAAQMTIPPFFTQADCETTRLLADYDAETVLASQQRETARAAFEAVLPTGQEDASAEALRHMLQQEKDGYFHLIEWIRRLNEVYDADRLNLERAFYKRIAELGTTVLPGLSPKQRFSVWLLLLKLRFWAARRRALRVATRSPAIRRLLDIWPGIIPLARRLARRLKLSGLT</sequence>
<dbReference type="Proteomes" id="UP000199468">
    <property type="component" value="Unassembled WGS sequence"/>
</dbReference>
<proteinExistence type="predicted"/>
<organism evidence="1 2">
    <name type="scientific">Bosea robiniae</name>
    <dbReference type="NCBI Taxonomy" id="1036780"/>
    <lineage>
        <taxon>Bacteria</taxon>
        <taxon>Pseudomonadati</taxon>
        <taxon>Pseudomonadota</taxon>
        <taxon>Alphaproteobacteria</taxon>
        <taxon>Hyphomicrobiales</taxon>
        <taxon>Boseaceae</taxon>
        <taxon>Bosea</taxon>
    </lineage>
</organism>
<accession>A0ABY0P1W7</accession>
<reference evidence="1 2" key="1">
    <citation type="submission" date="2016-10" db="EMBL/GenBank/DDBJ databases">
        <authorList>
            <person name="Varghese N."/>
            <person name="Submissions S."/>
        </authorList>
    </citation>
    <scope>NUCLEOTIDE SEQUENCE [LARGE SCALE GENOMIC DNA]</scope>
    <source>
        <strain evidence="1 2">DSM 26672</strain>
    </source>
</reference>
<evidence type="ECO:0000313" key="1">
    <source>
        <dbReference type="EMBL" id="SDG78677.1"/>
    </source>
</evidence>
<evidence type="ECO:0008006" key="3">
    <source>
        <dbReference type="Google" id="ProtNLM"/>
    </source>
</evidence>
<name>A0ABY0P1W7_9HYPH</name>
<protein>
    <recommendedName>
        <fullName evidence="3">Glycosyltransferase</fullName>
    </recommendedName>
</protein>
<evidence type="ECO:0000313" key="2">
    <source>
        <dbReference type="Proteomes" id="UP000199468"/>
    </source>
</evidence>